<comment type="cofactor">
    <cofactor evidence="12 13 14">
        <name>Zn(2+)</name>
        <dbReference type="ChEBI" id="CHEBI:29105"/>
    </cofactor>
    <text evidence="12 13 14">Binds 1 zinc ion per monomer.</text>
</comment>
<dbReference type="OrthoDB" id="9803773at2"/>
<feature type="domain" description="Toprim" evidence="17">
    <location>
        <begin position="265"/>
        <end position="347"/>
    </location>
</feature>
<dbReference type="InterPro" id="IPR036977">
    <property type="entry name" value="DNA_primase_Znf_CHC2"/>
</dbReference>
<evidence type="ECO:0000256" key="1">
    <source>
        <dbReference type="ARBA" id="ARBA00022478"/>
    </source>
</evidence>
<dbReference type="GO" id="GO:0006269">
    <property type="term" value="P:DNA replication, synthesis of primer"/>
    <property type="evidence" value="ECO:0007669"/>
    <property type="project" value="UniProtKB-UniRule"/>
</dbReference>
<evidence type="ECO:0000256" key="6">
    <source>
        <dbReference type="ARBA" id="ARBA00022723"/>
    </source>
</evidence>
<dbReference type="PIRSF" id="PIRSF002811">
    <property type="entry name" value="DnaG"/>
    <property type="match status" value="1"/>
</dbReference>
<proteinExistence type="inferred from homology"/>
<comment type="domain">
    <text evidence="12">Contains an N-terminal zinc-binding domain, a central core domain that contains the primase activity, and a C-terminal DnaB-binding domain.</text>
</comment>
<dbReference type="GO" id="GO:0000428">
    <property type="term" value="C:DNA-directed RNA polymerase complex"/>
    <property type="evidence" value="ECO:0007669"/>
    <property type="project" value="UniProtKB-KW"/>
</dbReference>
<feature type="compositionally biased region" description="Gly residues" evidence="16">
    <location>
        <begin position="443"/>
        <end position="461"/>
    </location>
</feature>
<evidence type="ECO:0000256" key="3">
    <source>
        <dbReference type="ARBA" id="ARBA00022679"/>
    </source>
</evidence>
<dbReference type="GO" id="GO:0003899">
    <property type="term" value="F:DNA-directed RNA polymerase activity"/>
    <property type="evidence" value="ECO:0007669"/>
    <property type="project" value="UniProtKB-UniRule"/>
</dbReference>
<sequence>MRFSNDFLDEIRDRVPISAVVGRRVTWDRKKTNVSRQDYWACCPFHGEKSPSFHCEDRKGRYHCFGCGVSGDHFRFLTDLEGLSFVEAVQQVADMAGISIPQPDPQAERREKERTTLQDVMEMATQFFQDQLQTASGARARAYLRERGLTGRTIETFRLGYAPESRNALKEYLAGKGVPKEQIEACGLVVHGPEIPVSYDRFRDRIMFPILSSRDKVIAFGGRAMSPDAMAKYLNSNETELFHKGNVLYNFSRARRALQGADGAETLIAVEGYMDVIALHQAGIENAVAPLGTALTENQLQLMWKTTPVPVLCFDGDGAGQRAAFRAVDIALPHLKPGQSVRFAMLPDGKDPDDLVKHDGRAPFDRVMAEAQPLAAMVWAREVSSGVFDTPEKRAELEAKLKQVVAVIGDENVRRHYQQDIRDRLYAFFQGSQPQRGERGNFQGNGRGQGQGGQGRFGGRQPGPVAAGRGAISDRLARSGLVRGHQDQPTLRETVLALTIVNHPTLLEDEYDEIAAIEFENAALQKLWSSLLTAVAEADHGLSREVLIGKLEVHGHGTLLRTLDQQIRNARLWTATEIAAAEDAREGYRQALSLYKRARALKRQRKELEREVAEATEADDAERIDQLISALHEVQSEVARMENQEAIIDGFGVMSGRVKGAATGHH</sequence>
<keyword evidence="4 12" id="KW-0548">Nucleotidyltransferase</keyword>
<dbReference type="FunFam" id="3.40.1360.10:FF:000002">
    <property type="entry name" value="DNA primase"/>
    <property type="match status" value="1"/>
</dbReference>
<dbReference type="EC" id="2.7.7.101" evidence="12"/>
<reference evidence="18 19" key="1">
    <citation type="submission" date="2019-06" db="EMBL/GenBank/DDBJ databases">
        <title>Rhizobium sp. CL12 isolated from roots of soybean.</title>
        <authorList>
            <person name="Wang C."/>
        </authorList>
    </citation>
    <scope>NUCLEOTIDE SEQUENCE [LARGE SCALE GENOMIC DNA]</scope>
    <source>
        <strain evidence="18 19">CL12</strain>
    </source>
</reference>
<comment type="catalytic activity">
    <reaction evidence="12">
        <text>ssDNA + n NTP = ssDNA/pppN(pN)n-1 hybrid + (n-1) diphosphate.</text>
        <dbReference type="EC" id="2.7.7.101"/>
    </reaction>
</comment>
<dbReference type="PANTHER" id="PTHR30313:SF2">
    <property type="entry name" value="DNA PRIMASE"/>
    <property type="match status" value="1"/>
</dbReference>
<feature type="coiled-coil region" evidence="15">
    <location>
        <begin position="591"/>
        <end position="644"/>
    </location>
</feature>
<dbReference type="PANTHER" id="PTHR30313">
    <property type="entry name" value="DNA PRIMASE"/>
    <property type="match status" value="1"/>
</dbReference>
<comment type="subunit">
    <text evidence="12">Monomer. Interacts with DnaB.</text>
</comment>
<feature type="zinc finger region" description="CHC2-type" evidence="12 14">
    <location>
        <begin position="43"/>
        <end position="67"/>
    </location>
</feature>
<dbReference type="GO" id="GO:0005737">
    <property type="term" value="C:cytoplasm"/>
    <property type="evidence" value="ECO:0007669"/>
    <property type="project" value="TreeGrafter"/>
</dbReference>
<evidence type="ECO:0000256" key="13">
    <source>
        <dbReference type="PIRNR" id="PIRNR002811"/>
    </source>
</evidence>
<dbReference type="AlphaFoldDB" id="A0A504U8Q9"/>
<accession>A0A504U8Q9</accession>
<dbReference type="SUPFAM" id="SSF57783">
    <property type="entry name" value="Zinc beta-ribbon"/>
    <property type="match status" value="1"/>
</dbReference>
<dbReference type="SMART" id="SM00400">
    <property type="entry name" value="ZnF_CHCC"/>
    <property type="match status" value="1"/>
</dbReference>
<dbReference type="InterPro" id="IPR002694">
    <property type="entry name" value="Znf_CHC2"/>
</dbReference>
<keyword evidence="5 12" id="KW-0235">DNA replication</keyword>
<dbReference type="Gene3D" id="3.90.580.10">
    <property type="entry name" value="Zinc finger, CHC2-type domain"/>
    <property type="match status" value="1"/>
</dbReference>
<evidence type="ECO:0000313" key="18">
    <source>
        <dbReference type="EMBL" id="TPP11544.1"/>
    </source>
</evidence>
<evidence type="ECO:0000256" key="5">
    <source>
        <dbReference type="ARBA" id="ARBA00022705"/>
    </source>
</evidence>
<keyword evidence="1 12" id="KW-0240">DNA-directed RNA polymerase</keyword>
<evidence type="ECO:0000256" key="2">
    <source>
        <dbReference type="ARBA" id="ARBA00022515"/>
    </source>
</evidence>
<evidence type="ECO:0000256" key="8">
    <source>
        <dbReference type="ARBA" id="ARBA00022833"/>
    </source>
</evidence>
<dbReference type="Pfam" id="PF10410">
    <property type="entry name" value="DnaB_bind"/>
    <property type="match status" value="1"/>
</dbReference>
<keyword evidence="2 12" id="KW-0639">Primosome</keyword>
<dbReference type="InterPro" id="IPR034151">
    <property type="entry name" value="TOPRIM_DnaG_bac"/>
</dbReference>
<dbReference type="HAMAP" id="MF_00974">
    <property type="entry name" value="DNA_primase_DnaG"/>
    <property type="match status" value="1"/>
</dbReference>
<dbReference type="GO" id="GO:0008270">
    <property type="term" value="F:zinc ion binding"/>
    <property type="evidence" value="ECO:0007669"/>
    <property type="project" value="UniProtKB-UniRule"/>
</dbReference>
<keyword evidence="9" id="KW-0460">Magnesium</keyword>
<protein>
    <recommendedName>
        <fullName evidence="12 13">DNA primase</fullName>
        <ecNumber evidence="12">2.7.7.101</ecNumber>
    </recommendedName>
</protein>
<evidence type="ECO:0000313" key="19">
    <source>
        <dbReference type="Proteomes" id="UP000316429"/>
    </source>
</evidence>
<evidence type="ECO:0000256" key="14">
    <source>
        <dbReference type="PIRSR" id="PIRSR002811-1"/>
    </source>
</evidence>
<dbReference type="InterPro" id="IPR019475">
    <property type="entry name" value="DNA_primase_DnaB-bd"/>
</dbReference>
<dbReference type="GO" id="GO:0003677">
    <property type="term" value="F:DNA binding"/>
    <property type="evidence" value="ECO:0007669"/>
    <property type="project" value="UniProtKB-KW"/>
</dbReference>
<evidence type="ECO:0000256" key="11">
    <source>
        <dbReference type="ARBA" id="ARBA00023163"/>
    </source>
</evidence>
<evidence type="ECO:0000259" key="17">
    <source>
        <dbReference type="PROSITE" id="PS50880"/>
    </source>
</evidence>
<keyword evidence="10 12" id="KW-0238">DNA-binding</keyword>
<keyword evidence="6 12" id="KW-0479">Metal-binding</keyword>
<dbReference type="InterPro" id="IPR006171">
    <property type="entry name" value="TOPRIM_dom"/>
</dbReference>
<dbReference type="InterPro" id="IPR050219">
    <property type="entry name" value="DnaG_primase"/>
</dbReference>
<dbReference type="Proteomes" id="UP000316429">
    <property type="component" value="Unassembled WGS sequence"/>
</dbReference>
<dbReference type="RefSeq" id="WP_140828269.1">
    <property type="nucleotide sequence ID" value="NZ_VFYP01000001.1"/>
</dbReference>
<evidence type="ECO:0000256" key="10">
    <source>
        <dbReference type="ARBA" id="ARBA00023125"/>
    </source>
</evidence>
<dbReference type="InterPro" id="IPR006295">
    <property type="entry name" value="DNA_primase_DnaG"/>
</dbReference>
<evidence type="ECO:0000256" key="15">
    <source>
        <dbReference type="SAM" id="Coils"/>
    </source>
</evidence>
<evidence type="ECO:0000256" key="7">
    <source>
        <dbReference type="ARBA" id="ARBA00022771"/>
    </source>
</evidence>
<dbReference type="SMART" id="SM00493">
    <property type="entry name" value="TOPRIM"/>
    <property type="match status" value="1"/>
</dbReference>
<feature type="region of interest" description="Disordered" evidence="16">
    <location>
        <begin position="434"/>
        <end position="465"/>
    </location>
</feature>
<evidence type="ECO:0000256" key="9">
    <source>
        <dbReference type="ARBA" id="ARBA00022842"/>
    </source>
</evidence>
<keyword evidence="19" id="KW-1185">Reference proteome</keyword>
<dbReference type="FunFam" id="3.90.980.10:FF:000001">
    <property type="entry name" value="DNA primase"/>
    <property type="match status" value="1"/>
</dbReference>
<dbReference type="Pfam" id="PF13155">
    <property type="entry name" value="Toprim_2"/>
    <property type="match status" value="1"/>
</dbReference>
<comment type="similarity">
    <text evidence="12 13">Belongs to the DnaG primase family.</text>
</comment>
<dbReference type="GO" id="GO:1990077">
    <property type="term" value="C:primosome complex"/>
    <property type="evidence" value="ECO:0007669"/>
    <property type="project" value="UniProtKB-KW"/>
</dbReference>
<keyword evidence="7 12" id="KW-0863">Zinc-finger</keyword>
<keyword evidence="8 12" id="KW-0862">Zinc</keyword>
<dbReference type="NCBIfam" id="TIGR01391">
    <property type="entry name" value="dnaG"/>
    <property type="match status" value="1"/>
</dbReference>
<comment type="caution">
    <text evidence="18">The sequence shown here is derived from an EMBL/GenBank/DDBJ whole genome shotgun (WGS) entry which is preliminary data.</text>
</comment>
<dbReference type="CDD" id="cd03364">
    <property type="entry name" value="TOPRIM_DnaG_primases"/>
    <property type="match status" value="1"/>
</dbReference>
<dbReference type="InterPro" id="IPR037068">
    <property type="entry name" value="DNA_primase_core_N_sf"/>
</dbReference>
<keyword evidence="15" id="KW-0175">Coiled coil</keyword>
<evidence type="ECO:0000256" key="16">
    <source>
        <dbReference type="SAM" id="MobiDB-lite"/>
    </source>
</evidence>
<dbReference type="Pfam" id="PF01807">
    <property type="entry name" value="Zn_ribbon_DnaG"/>
    <property type="match status" value="1"/>
</dbReference>
<keyword evidence="11 12" id="KW-0804">Transcription</keyword>
<evidence type="ECO:0000256" key="12">
    <source>
        <dbReference type="HAMAP-Rule" id="MF_00974"/>
    </source>
</evidence>
<organism evidence="18 19">
    <name type="scientific">Rhizobium glycinendophyticum</name>
    <dbReference type="NCBI Taxonomy" id="2589807"/>
    <lineage>
        <taxon>Bacteria</taxon>
        <taxon>Pseudomonadati</taxon>
        <taxon>Pseudomonadota</taxon>
        <taxon>Alphaproteobacteria</taxon>
        <taxon>Hyphomicrobiales</taxon>
        <taxon>Rhizobiaceae</taxon>
        <taxon>Rhizobium/Agrobacterium group</taxon>
        <taxon>Rhizobium</taxon>
    </lineage>
</organism>
<dbReference type="PROSITE" id="PS50880">
    <property type="entry name" value="TOPRIM"/>
    <property type="match status" value="1"/>
</dbReference>
<dbReference type="EMBL" id="VFYP01000001">
    <property type="protein sequence ID" value="TPP11544.1"/>
    <property type="molecule type" value="Genomic_DNA"/>
</dbReference>
<dbReference type="Pfam" id="PF08275">
    <property type="entry name" value="DNAG_N"/>
    <property type="match status" value="1"/>
</dbReference>
<dbReference type="Gene3D" id="3.90.980.10">
    <property type="entry name" value="DNA primase, catalytic core, N-terminal domain"/>
    <property type="match status" value="1"/>
</dbReference>
<dbReference type="InterPro" id="IPR013264">
    <property type="entry name" value="DNAG_N"/>
</dbReference>
<gene>
    <name evidence="12" type="primary">dnaG</name>
    <name evidence="18" type="ORF">FJQ55_12290</name>
</gene>
<name>A0A504U8Q9_9HYPH</name>
<keyword evidence="3 12" id="KW-0808">Transferase</keyword>
<dbReference type="InterPro" id="IPR030846">
    <property type="entry name" value="DnaG_bac"/>
</dbReference>
<dbReference type="Gene3D" id="3.40.1360.10">
    <property type="match status" value="1"/>
</dbReference>
<dbReference type="SUPFAM" id="SSF56731">
    <property type="entry name" value="DNA primase core"/>
    <property type="match status" value="1"/>
</dbReference>
<comment type="function">
    <text evidence="12 13">RNA polymerase that catalyzes the synthesis of short RNA molecules used as primers for DNA polymerase during DNA replication.</text>
</comment>
<evidence type="ECO:0000256" key="4">
    <source>
        <dbReference type="ARBA" id="ARBA00022695"/>
    </source>
</evidence>